<keyword evidence="7" id="KW-1185">Reference proteome</keyword>
<feature type="region of interest" description="Disordered" evidence="5">
    <location>
        <begin position="113"/>
        <end position="133"/>
    </location>
</feature>
<name>A0A1B2JFF5_PICPA</name>
<evidence type="ECO:0000256" key="5">
    <source>
        <dbReference type="SAM" id="MobiDB-lite"/>
    </source>
</evidence>
<dbReference type="GO" id="GO:0030674">
    <property type="term" value="F:protein-macromolecule adaptor activity"/>
    <property type="evidence" value="ECO:0007669"/>
    <property type="project" value="TreeGrafter"/>
</dbReference>
<accession>A0A1B2JFF5</accession>
<dbReference type="Pfam" id="PF04882">
    <property type="entry name" value="Peroxin-3"/>
    <property type="match status" value="1"/>
</dbReference>
<evidence type="ECO:0000313" key="7">
    <source>
        <dbReference type="Proteomes" id="UP000094565"/>
    </source>
</evidence>
<dbReference type="PANTHER" id="PTHR28080:SF1">
    <property type="entry name" value="PEROXISOMAL BIOGENESIS FACTOR 3"/>
    <property type="match status" value="1"/>
</dbReference>
<evidence type="ECO:0000256" key="1">
    <source>
        <dbReference type="ARBA" id="ARBA00004549"/>
    </source>
</evidence>
<dbReference type="OrthoDB" id="45930at2759"/>
<comment type="similarity">
    <text evidence="2">Belongs to the peroxin-3 family.</text>
</comment>
<proteinExistence type="inferred from homology"/>
<dbReference type="PANTHER" id="PTHR28080">
    <property type="entry name" value="PEROXISOMAL BIOGENESIS FACTOR 3"/>
    <property type="match status" value="1"/>
</dbReference>
<evidence type="ECO:0000256" key="3">
    <source>
        <dbReference type="ARBA" id="ARBA00023140"/>
    </source>
</evidence>
<protein>
    <recommendedName>
        <fullName evidence="4">Peroxin-3</fullName>
    </recommendedName>
</protein>
<keyword evidence="3" id="KW-0576">Peroxisome</keyword>
<dbReference type="GO" id="GO:0005778">
    <property type="term" value="C:peroxisomal membrane"/>
    <property type="evidence" value="ECO:0007669"/>
    <property type="project" value="UniProtKB-SubCell"/>
</dbReference>
<gene>
    <name evidence="6" type="primary">PEX3</name>
    <name evidence="6" type="ORF">ATY40_BA7503426</name>
</gene>
<dbReference type="InterPro" id="IPR006966">
    <property type="entry name" value="Peroxin-3"/>
</dbReference>
<dbReference type="AlphaFoldDB" id="A0A1B2JFF5"/>
<feature type="compositionally biased region" description="Polar residues" evidence="5">
    <location>
        <begin position="113"/>
        <end position="125"/>
    </location>
</feature>
<evidence type="ECO:0000256" key="4">
    <source>
        <dbReference type="ARBA" id="ARBA00032508"/>
    </source>
</evidence>
<dbReference type="Proteomes" id="UP000094565">
    <property type="component" value="Chromosome 3"/>
</dbReference>
<evidence type="ECO:0000313" key="6">
    <source>
        <dbReference type="EMBL" id="ANZ76770.1"/>
    </source>
</evidence>
<evidence type="ECO:0000256" key="2">
    <source>
        <dbReference type="ARBA" id="ARBA00008933"/>
    </source>
</evidence>
<reference evidence="6 7" key="1">
    <citation type="submission" date="2016-02" db="EMBL/GenBank/DDBJ databases">
        <title>Comparative genomic and transcriptomic foundation for Pichia pastoris.</title>
        <authorList>
            <person name="Love K.R."/>
            <person name="Shah K.A."/>
            <person name="Whittaker C.A."/>
            <person name="Wu J."/>
            <person name="Bartlett M.C."/>
            <person name="Ma D."/>
            <person name="Leeson R.L."/>
            <person name="Priest M."/>
            <person name="Young S.K."/>
            <person name="Love J.C."/>
        </authorList>
    </citation>
    <scope>NUCLEOTIDE SEQUENCE [LARGE SCALE GENOMIC DNA]</scope>
    <source>
        <strain evidence="6 7">ATCC 28485</strain>
    </source>
</reference>
<dbReference type="EMBL" id="CP014586">
    <property type="protein sequence ID" value="ANZ76770.1"/>
    <property type="molecule type" value="Genomic_DNA"/>
</dbReference>
<organism evidence="6 7">
    <name type="scientific">Komagataella pastoris</name>
    <name type="common">Yeast</name>
    <name type="synonym">Pichia pastoris</name>
    <dbReference type="NCBI Taxonomy" id="4922"/>
    <lineage>
        <taxon>Eukaryota</taxon>
        <taxon>Fungi</taxon>
        <taxon>Dikarya</taxon>
        <taxon>Ascomycota</taxon>
        <taxon>Saccharomycotina</taxon>
        <taxon>Pichiomycetes</taxon>
        <taxon>Pichiales</taxon>
        <taxon>Pichiaceae</taxon>
        <taxon>Komagataella</taxon>
    </lineage>
</organism>
<sequence length="455" mass="51792">MLEYTTGLLRRNKKKFLISSGIIGVGYYVTKTINSKIQEFQKRIREENFAKEQIKRRFHQTQSDCYMTFLSLLPVLCEPIMDDLPVETITKQLQIRRLEKQIGNKDVKNSGSTVLSDDFSTSQEGAISEDTNKPTELKSKNQLWQELKIKAITRFLTLIYCESLLIVFLHLQLNILSRKSYLETAIRLASETHGIDLVDQESNGDFSSDAQDENLSEQAFLSFSWWLLNKGWLEIKNKIEPCVEQHFGSINPRQQLKINDFAELLNKCQNCIDLKVLNLTEEDIHLGVGVIEKRSQSVGKKSTNSITNALLPPKEFEFFLLQQTNDLDFLSRFNNNIVNTESLNMLLDELNNYLNNAEINLIVNKLATLGITKVLDEIILNLVQKSQPNLVSDMSIGEIDLNDLPPYKLAALLANITKQSISLTNNSVENPILAELNNLPELNDLSASVYSNFDP</sequence>
<comment type="subcellular location">
    <subcellularLocation>
        <location evidence="1">Peroxisome membrane</location>
        <topology evidence="1">Single-pass membrane protein</topology>
    </subcellularLocation>
</comment>
<dbReference type="GO" id="GO:0045046">
    <property type="term" value="P:protein import into peroxisome membrane"/>
    <property type="evidence" value="ECO:0007669"/>
    <property type="project" value="TreeGrafter"/>
</dbReference>